<dbReference type="InterPro" id="IPR005793">
    <property type="entry name" value="Formyl_trans_C"/>
</dbReference>
<dbReference type="SUPFAM" id="SSF53328">
    <property type="entry name" value="Formyltransferase"/>
    <property type="match status" value="1"/>
</dbReference>
<name>A0A9D1MWB0_9BACT</name>
<evidence type="ECO:0000259" key="7">
    <source>
        <dbReference type="Pfam" id="PF02911"/>
    </source>
</evidence>
<dbReference type="GO" id="GO:0004479">
    <property type="term" value="F:methionyl-tRNA formyltransferase activity"/>
    <property type="evidence" value="ECO:0007669"/>
    <property type="project" value="UniProtKB-UniRule"/>
</dbReference>
<evidence type="ECO:0000256" key="1">
    <source>
        <dbReference type="ARBA" id="ARBA00010699"/>
    </source>
</evidence>
<dbReference type="InterPro" id="IPR002376">
    <property type="entry name" value="Formyl_transf_N"/>
</dbReference>
<evidence type="ECO:0000256" key="4">
    <source>
        <dbReference type="ARBA" id="ARBA00022917"/>
    </source>
</evidence>
<dbReference type="CDD" id="cd08704">
    <property type="entry name" value="Met_tRNA_FMT_C"/>
    <property type="match status" value="1"/>
</dbReference>
<sequence>MALKVIFLGTPQFGVPTLQKIFEKHRLLACVCQPDKAGSRGKVEFSPVKKFALQHNVPLYQFEKISRDGVETLKSLAPDVMVTAAYGQILSQEVIDIPRYGIINVHGSLLPELRGAAPIQYAVLKGMKRTGITILKTVLKVDAGDVLLQKPLDVLPYENCGSLFERMAQLGAQCIEEALEKIESGKATYTPQDETKVTFSAKITAEQERIDWSKPSQEIINLILALSPQTGAYTRMGETTLKIFDARLSDKQYEGRCGQVVECGKKVLAVLCGDGKAINVLQLQLQNAKKMDVVSFLCGRRLETGSCFE</sequence>
<dbReference type="EC" id="2.1.2.9" evidence="2 5"/>
<feature type="domain" description="Formyl transferase N-terminal" evidence="6">
    <location>
        <begin position="4"/>
        <end position="178"/>
    </location>
</feature>
<dbReference type="InterPro" id="IPR036477">
    <property type="entry name" value="Formyl_transf_N_sf"/>
</dbReference>
<organism evidence="8 9">
    <name type="scientific">Candidatus Fimimonas merdipullorum</name>
    <dbReference type="NCBI Taxonomy" id="2840822"/>
    <lineage>
        <taxon>Bacteria</taxon>
        <taxon>Pseudomonadati</taxon>
        <taxon>Myxococcota</taxon>
        <taxon>Myxococcia</taxon>
        <taxon>Myxococcales</taxon>
        <taxon>Cystobacterineae</taxon>
        <taxon>Myxococcaceae</taxon>
        <taxon>Myxococcaceae incertae sedis</taxon>
        <taxon>Candidatus Fimimonas</taxon>
    </lineage>
</organism>
<evidence type="ECO:0000256" key="2">
    <source>
        <dbReference type="ARBA" id="ARBA00012261"/>
    </source>
</evidence>
<feature type="binding site" evidence="5">
    <location>
        <begin position="108"/>
        <end position="111"/>
    </location>
    <ligand>
        <name>(6S)-5,6,7,8-tetrahydrofolate</name>
        <dbReference type="ChEBI" id="CHEBI:57453"/>
    </ligand>
</feature>
<dbReference type="EMBL" id="DVOC01000028">
    <property type="protein sequence ID" value="HIU90707.1"/>
    <property type="molecule type" value="Genomic_DNA"/>
</dbReference>
<keyword evidence="3 5" id="KW-0808">Transferase</keyword>
<dbReference type="PANTHER" id="PTHR11138:SF5">
    <property type="entry name" value="METHIONYL-TRNA FORMYLTRANSFERASE, MITOCHONDRIAL"/>
    <property type="match status" value="1"/>
</dbReference>
<reference evidence="8" key="2">
    <citation type="journal article" date="2021" name="PeerJ">
        <title>Extensive microbial diversity within the chicken gut microbiome revealed by metagenomics and culture.</title>
        <authorList>
            <person name="Gilroy R."/>
            <person name="Ravi A."/>
            <person name="Getino M."/>
            <person name="Pursley I."/>
            <person name="Horton D.L."/>
            <person name="Alikhan N.F."/>
            <person name="Baker D."/>
            <person name="Gharbi K."/>
            <person name="Hall N."/>
            <person name="Watson M."/>
            <person name="Adriaenssens E.M."/>
            <person name="Foster-Nyarko E."/>
            <person name="Jarju S."/>
            <person name="Secka A."/>
            <person name="Antonio M."/>
            <person name="Oren A."/>
            <person name="Chaudhuri R.R."/>
            <person name="La Ragione R."/>
            <person name="Hildebrand F."/>
            <person name="Pallen M.J."/>
        </authorList>
    </citation>
    <scope>NUCLEOTIDE SEQUENCE</scope>
    <source>
        <strain evidence="8">ChiHjej12B11-7776</strain>
    </source>
</reference>
<evidence type="ECO:0000313" key="8">
    <source>
        <dbReference type="EMBL" id="HIU90707.1"/>
    </source>
</evidence>
<dbReference type="NCBIfam" id="TIGR00460">
    <property type="entry name" value="fmt"/>
    <property type="match status" value="1"/>
</dbReference>
<evidence type="ECO:0000259" key="6">
    <source>
        <dbReference type="Pfam" id="PF00551"/>
    </source>
</evidence>
<dbReference type="Pfam" id="PF02911">
    <property type="entry name" value="Formyl_trans_C"/>
    <property type="match status" value="1"/>
</dbReference>
<gene>
    <name evidence="5" type="primary">fmt</name>
    <name evidence="8" type="ORF">IAC72_01645</name>
</gene>
<dbReference type="InterPro" id="IPR011034">
    <property type="entry name" value="Formyl_transferase-like_C_sf"/>
</dbReference>
<dbReference type="InterPro" id="IPR005794">
    <property type="entry name" value="Fmt"/>
</dbReference>
<comment type="function">
    <text evidence="5">Attaches a formyl group to the free amino group of methionyl-tRNA(fMet). The formyl group appears to play a dual role in the initiator identity of N-formylmethionyl-tRNA by promoting its recognition by IF2 and preventing the misappropriation of this tRNA by the elongation apparatus.</text>
</comment>
<comment type="catalytic activity">
    <reaction evidence="5">
        <text>L-methionyl-tRNA(fMet) + (6R)-10-formyltetrahydrofolate = N-formyl-L-methionyl-tRNA(fMet) + (6S)-5,6,7,8-tetrahydrofolate + H(+)</text>
        <dbReference type="Rhea" id="RHEA:24380"/>
        <dbReference type="Rhea" id="RHEA-COMP:9952"/>
        <dbReference type="Rhea" id="RHEA-COMP:9953"/>
        <dbReference type="ChEBI" id="CHEBI:15378"/>
        <dbReference type="ChEBI" id="CHEBI:57453"/>
        <dbReference type="ChEBI" id="CHEBI:78530"/>
        <dbReference type="ChEBI" id="CHEBI:78844"/>
        <dbReference type="ChEBI" id="CHEBI:195366"/>
        <dbReference type="EC" id="2.1.2.9"/>
    </reaction>
</comment>
<evidence type="ECO:0000256" key="3">
    <source>
        <dbReference type="ARBA" id="ARBA00022679"/>
    </source>
</evidence>
<reference evidence="8" key="1">
    <citation type="submission" date="2020-10" db="EMBL/GenBank/DDBJ databases">
        <authorList>
            <person name="Gilroy R."/>
        </authorList>
    </citation>
    <scope>NUCLEOTIDE SEQUENCE</scope>
    <source>
        <strain evidence="8">ChiHjej12B11-7776</strain>
    </source>
</reference>
<dbReference type="SUPFAM" id="SSF50486">
    <property type="entry name" value="FMT C-terminal domain-like"/>
    <property type="match status" value="1"/>
</dbReference>
<dbReference type="InterPro" id="IPR044135">
    <property type="entry name" value="Met-tRNA-FMT_C"/>
</dbReference>
<proteinExistence type="inferred from homology"/>
<comment type="similarity">
    <text evidence="1 5">Belongs to the Fmt family.</text>
</comment>
<dbReference type="Gene3D" id="3.40.50.12230">
    <property type="match status" value="1"/>
</dbReference>
<keyword evidence="4 5" id="KW-0648">Protein biosynthesis</keyword>
<dbReference type="AlphaFoldDB" id="A0A9D1MWB0"/>
<evidence type="ECO:0000313" key="9">
    <source>
        <dbReference type="Proteomes" id="UP000886852"/>
    </source>
</evidence>
<comment type="caution">
    <text evidence="8">The sequence shown here is derived from an EMBL/GenBank/DDBJ whole genome shotgun (WGS) entry which is preliminary data.</text>
</comment>
<dbReference type="CDD" id="cd08646">
    <property type="entry name" value="FMT_core_Met-tRNA-FMT_N"/>
    <property type="match status" value="1"/>
</dbReference>
<dbReference type="GO" id="GO:0005829">
    <property type="term" value="C:cytosol"/>
    <property type="evidence" value="ECO:0007669"/>
    <property type="project" value="TreeGrafter"/>
</dbReference>
<protein>
    <recommendedName>
        <fullName evidence="2 5">Methionyl-tRNA formyltransferase</fullName>
        <ecNumber evidence="2 5">2.1.2.9</ecNumber>
    </recommendedName>
</protein>
<dbReference type="PANTHER" id="PTHR11138">
    <property type="entry name" value="METHIONYL-TRNA FORMYLTRANSFERASE"/>
    <property type="match status" value="1"/>
</dbReference>
<evidence type="ECO:0000256" key="5">
    <source>
        <dbReference type="HAMAP-Rule" id="MF_00182"/>
    </source>
</evidence>
<dbReference type="InterPro" id="IPR041711">
    <property type="entry name" value="Met-tRNA-FMT_N"/>
</dbReference>
<feature type="domain" description="Formyl transferase C-terminal" evidence="7">
    <location>
        <begin position="202"/>
        <end position="300"/>
    </location>
</feature>
<dbReference type="HAMAP" id="MF_00182">
    <property type="entry name" value="Formyl_trans"/>
    <property type="match status" value="1"/>
</dbReference>
<dbReference type="Pfam" id="PF00551">
    <property type="entry name" value="Formyl_trans_N"/>
    <property type="match status" value="1"/>
</dbReference>
<accession>A0A9D1MWB0</accession>
<dbReference type="Proteomes" id="UP000886852">
    <property type="component" value="Unassembled WGS sequence"/>
</dbReference>